<gene>
    <name evidence="2" type="ORF">PPTG_21825</name>
</gene>
<evidence type="ECO:0000313" key="2">
    <source>
        <dbReference type="EMBL" id="ETN15870.1"/>
    </source>
</evidence>
<evidence type="ECO:0000256" key="1">
    <source>
        <dbReference type="SAM" id="Coils"/>
    </source>
</evidence>
<feature type="coiled-coil region" evidence="1">
    <location>
        <begin position="130"/>
        <end position="157"/>
    </location>
</feature>
<reference evidence="3" key="1">
    <citation type="submission" date="2011-12" db="EMBL/GenBank/DDBJ databases">
        <authorList>
            <consortium name="The Broad Institute Genome Sequencing Platform"/>
            <person name="Russ C."/>
            <person name="Tyler B."/>
            <person name="Panabieres F."/>
            <person name="Shan W."/>
            <person name="Tripathy S."/>
            <person name="Grunwald N."/>
            <person name="Machado M."/>
            <person name="Young S.K."/>
            <person name="Zeng Q."/>
            <person name="Gargeya S."/>
            <person name="Fitzgerald M."/>
            <person name="Haas B."/>
            <person name="Abouelleil A."/>
            <person name="Alvarado L."/>
            <person name="Arachchi H.M."/>
            <person name="Berlin A."/>
            <person name="Chapman S.B."/>
            <person name="Gearin G."/>
            <person name="Goldberg J."/>
            <person name="Griggs A."/>
            <person name="Gujja S."/>
            <person name="Hansen M."/>
            <person name="Heiman D."/>
            <person name="Howarth C."/>
            <person name="Larimer J."/>
            <person name="Lui A."/>
            <person name="MacDonald P.J.P."/>
            <person name="McCowen C."/>
            <person name="Montmayeur A."/>
            <person name="Murphy C."/>
            <person name="Neiman D."/>
            <person name="Pearson M."/>
            <person name="Priest M."/>
            <person name="Roberts A."/>
            <person name="Saif S."/>
            <person name="Shea T."/>
            <person name="Sisk P."/>
            <person name="Stolte C."/>
            <person name="Sykes S."/>
            <person name="Wortman J."/>
            <person name="Nusbaum C."/>
            <person name="Birren B."/>
        </authorList>
    </citation>
    <scope>NUCLEOTIDE SEQUENCE [LARGE SCALE GENOMIC DNA]</scope>
    <source>
        <strain evidence="3">INRA-310</strain>
    </source>
</reference>
<dbReference type="EMBL" id="KI669569">
    <property type="protein sequence ID" value="ETN15870.1"/>
    <property type="molecule type" value="Genomic_DNA"/>
</dbReference>
<protein>
    <submittedName>
        <fullName evidence="2">Uncharacterized protein</fullName>
    </submittedName>
</protein>
<proteinExistence type="predicted"/>
<dbReference type="AlphaFoldDB" id="W2QUD3"/>
<organism evidence="2 3">
    <name type="scientific">Phytophthora nicotianae (strain INRA-310)</name>
    <name type="common">Phytophthora parasitica</name>
    <dbReference type="NCBI Taxonomy" id="761204"/>
    <lineage>
        <taxon>Eukaryota</taxon>
        <taxon>Sar</taxon>
        <taxon>Stramenopiles</taxon>
        <taxon>Oomycota</taxon>
        <taxon>Peronosporomycetes</taxon>
        <taxon>Peronosporales</taxon>
        <taxon>Peronosporaceae</taxon>
        <taxon>Phytophthora</taxon>
    </lineage>
</organism>
<sequence length="203" mass="23720">MSIPLTHEFSSNILAQGFPLDAHKLTQFLTRHCGYIEFFRCCHHYLDSSDVEAFQDAGWDVRHKSAPEHRTLEKLFKHDLSDDRSGVLGEGKKALLLVDINTQLQQLKSAFELQLREQRNGFDAEYRRLQDDFETRLRKQEDAFAALKRQYEKENEQPLCKPQIENVKNIFHATLRMCAGNRKMKLSSNMTSDKGKQQARYRT</sequence>
<keyword evidence="1" id="KW-0175">Coiled coil</keyword>
<accession>W2QUD3</accession>
<evidence type="ECO:0000313" key="3">
    <source>
        <dbReference type="Proteomes" id="UP000018817"/>
    </source>
</evidence>
<dbReference type="VEuPathDB" id="FungiDB:PPTG_21825"/>
<dbReference type="RefSeq" id="XP_008898773.1">
    <property type="nucleotide sequence ID" value="XM_008900525.1"/>
</dbReference>
<dbReference type="GeneID" id="20190424"/>
<name>W2QUD3_PHYN3</name>
<dbReference type="Proteomes" id="UP000018817">
    <property type="component" value="Unassembled WGS sequence"/>
</dbReference>
<reference evidence="2 3" key="2">
    <citation type="submission" date="2013-11" db="EMBL/GenBank/DDBJ databases">
        <title>The Genome Sequence of Phytophthora parasitica INRA-310.</title>
        <authorList>
            <consortium name="The Broad Institute Genomics Platform"/>
            <person name="Russ C."/>
            <person name="Tyler B."/>
            <person name="Panabieres F."/>
            <person name="Shan W."/>
            <person name="Tripathy S."/>
            <person name="Grunwald N."/>
            <person name="Machado M."/>
            <person name="Johnson C.S."/>
            <person name="Arredondo F."/>
            <person name="Hong C."/>
            <person name="Coffey M."/>
            <person name="Young S.K."/>
            <person name="Zeng Q."/>
            <person name="Gargeya S."/>
            <person name="Fitzgerald M."/>
            <person name="Abouelleil A."/>
            <person name="Alvarado L."/>
            <person name="Chapman S.B."/>
            <person name="Gainer-Dewar J."/>
            <person name="Goldberg J."/>
            <person name="Griggs A."/>
            <person name="Gujja S."/>
            <person name="Hansen M."/>
            <person name="Howarth C."/>
            <person name="Imamovic A."/>
            <person name="Ireland A."/>
            <person name="Larimer J."/>
            <person name="McCowan C."/>
            <person name="Murphy C."/>
            <person name="Pearson M."/>
            <person name="Poon T.W."/>
            <person name="Priest M."/>
            <person name="Roberts A."/>
            <person name="Saif S."/>
            <person name="Shea T."/>
            <person name="Sykes S."/>
            <person name="Wortman J."/>
            <person name="Nusbaum C."/>
            <person name="Birren B."/>
        </authorList>
    </citation>
    <scope>NUCLEOTIDE SEQUENCE [LARGE SCALE GENOMIC DNA]</scope>
    <source>
        <strain evidence="2 3">INRA-310</strain>
    </source>
</reference>